<dbReference type="Pfam" id="PF14659">
    <property type="entry name" value="Phage_int_SAM_3"/>
    <property type="match status" value="1"/>
</dbReference>
<evidence type="ECO:0000259" key="6">
    <source>
        <dbReference type="PROSITE" id="PS51898"/>
    </source>
</evidence>
<evidence type="ECO:0000313" key="9">
    <source>
        <dbReference type="Proteomes" id="UP000321793"/>
    </source>
</evidence>
<evidence type="ECO:0000256" key="1">
    <source>
        <dbReference type="ARBA" id="ARBA00008857"/>
    </source>
</evidence>
<dbReference type="PANTHER" id="PTHR30349:SF64">
    <property type="entry name" value="PROPHAGE INTEGRASE INTD-RELATED"/>
    <property type="match status" value="1"/>
</dbReference>
<dbReference type="CDD" id="cd01189">
    <property type="entry name" value="INT_ICEBs1_C_like"/>
    <property type="match status" value="1"/>
</dbReference>
<proteinExistence type="inferred from homology"/>
<sequence>MSPARRPFGAVRKRPSGRYSASYLAPDGLRRFAGRSFVSKADAHAWLAAQQTSLMQGSWTDPELARVTLSDYGGRWVKEHRVSSRTRDLYEGLFRLHIEPYLGRMQLDQIRPDSVRGWRAHLRDDGRSESTTAKSYRLLRAILNTAVDDGRIPRNPCRIRGADRERPAERPIATVDEVFTLADHVAPNYRVFVLTAALASLRWGELVGLHRRDLDLDAGLIHVRRAVSERGGRLETTLPKNDRTRTVAIPGVLVEELRSHLHVQVAYSLESAVFTGEKGGTPRRGNWRSVARWAQALDRAGLPAHFHFHDLRHTGNHLAAQTGASTRELMQRMGHSTVRAALIYQHATDARSRHLADRLDTLIRGQRSET</sequence>
<dbReference type="AlphaFoldDB" id="A0A512T094"/>
<evidence type="ECO:0000256" key="2">
    <source>
        <dbReference type="ARBA" id="ARBA00022908"/>
    </source>
</evidence>
<name>A0A512T094_9MICO</name>
<keyword evidence="9" id="KW-1185">Reference proteome</keyword>
<accession>A0A512T094</accession>
<gene>
    <name evidence="8" type="ORF">KLO01_16070</name>
</gene>
<protein>
    <submittedName>
        <fullName evidence="8">Putative prophage phiRv2 integrase</fullName>
    </submittedName>
</protein>
<dbReference type="GO" id="GO:0006310">
    <property type="term" value="P:DNA recombination"/>
    <property type="evidence" value="ECO:0007669"/>
    <property type="project" value="UniProtKB-KW"/>
</dbReference>
<evidence type="ECO:0000256" key="4">
    <source>
        <dbReference type="ARBA" id="ARBA00023172"/>
    </source>
</evidence>
<dbReference type="InterPro" id="IPR010998">
    <property type="entry name" value="Integrase_recombinase_N"/>
</dbReference>
<dbReference type="SUPFAM" id="SSF56349">
    <property type="entry name" value="DNA breaking-rejoining enzymes"/>
    <property type="match status" value="1"/>
</dbReference>
<dbReference type="PROSITE" id="PS51900">
    <property type="entry name" value="CB"/>
    <property type="match status" value="1"/>
</dbReference>
<keyword evidence="4" id="KW-0233">DNA recombination</keyword>
<dbReference type="Pfam" id="PF00589">
    <property type="entry name" value="Phage_integrase"/>
    <property type="match status" value="1"/>
</dbReference>
<evidence type="ECO:0000256" key="3">
    <source>
        <dbReference type="ARBA" id="ARBA00023125"/>
    </source>
</evidence>
<keyword evidence="2" id="KW-0229">DNA integration</keyword>
<dbReference type="GO" id="GO:0003677">
    <property type="term" value="F:DNA binding"/>
    <property type="evidence" value="ECO:0007669"/>
    <property type="project" value="UniProtKB-UniRule"/>
</dbReference>
<reference evidence="8 9" key="1">
    <citation type="submission" date="2019-07" db="EMBL/GenBank/DDBJ databases">
        <title>Whole genome shotgun sequence of Knoellia locipacati NBRC 109775.</title>
        <authorList>
            <person name="Hosoyama A."/>
            <person name="Uohara A."/>
            <person name="Ohji S."/>
            <person name="Ichikawa N."/>
        </authorList>
    </citation>
    <scope>NUCLEOTIDE SEQUENCE [LARGE SCALE GENOMIC DNA]</scope>
    <source>
        <strain evidence="8 9">NBRC 109775</strain>
    </source>
</reference>
<dbReference type="InterPro" id="IPR004107">
    <property type="entry name" value="Integrase_SAM-like_N"/>
</dbReference>
<evidence type="ECO:0000256" key="5">
    <source>
        <dbReference type="PROSITE-ProRule" id="PRU01248"/>
    </source>
</evidence>
<evidence type="ECO:0000259" key="7">
    <source>
        <dbReference type="PROSITE" id="PS51900"/>
    </source>
</evidence>
<dbReference type="InterPro" id="IPR058717">
    <property type="entry name" value="Phage_L5_Integrase_N"/>
</dbReference>
<dbReference type="OrthoDB" id="148546at2"/>
<dbReference type="PROSITE" id="PS51898">
    <property type="entry name" value="TYR_RECOMBINASE"/>
    <property type="match status" value="1"/>
</dbReference>
<dbReference type="InterPro" id="IPR050090">
    <property type="entry name" value="Tyrosine_recombinase_XerCD"/>
</dbReference>
<comment type="caution">
    <text evidence="8">The sequence shown here is derived from an EMBL/GenBank/DDBJ whole genome shotgun (WGS) entry which is preliminary data.</text>
</comment>
<evidence type="ECO:0000313" key="8">
    <source>
        <dbReference type="EMBL" id="GEQ13560.1"/>
    </source>
</evidence>
<dbReference type="EMBL" id="BKBA01000006">
    <property type="protein sequence ID" value="GEQ13560.1"/>
    <property type="molecule type" value="Genomic_DNA"/>
</dbReference>
<dbReference type="RefSeq" id="WP_147063930.1">
    <property type="nucleotide sequence ID" value="NZ_BAABDN010000001.1"/>
</dbReference>
<dbReference type="PANTHER" id="PTHR30349">
    <property type="entry name" value="PHAGE INTEGRASE-RELATED"/>
    <property type="match status" value="1"/>
</dbReference>
<comment type="similarity">
    <text evidence="1">Belongs to the 'phage' integrase family.</text>
</comment>
<dbReference type="InterPro" id="IPR013762">
    <property type="entry name" value="Integrase-like_cat_sf"/>
</dbReference>
<dbReference type="Pfam" id="PF26003">
    <property type="entry name" value="Integrase_N_phage"/>
    <property type="match status" value="1"/>
</dbReference>
<dbReference type="InterPro" id="IPR044068">
    <property type="entry name" value="CB"/>
</dbReference>
<dbReference type="InterPro" id="IPR011010">
    <property type="entry name" value="DNA_brk_join_enz"/>
</dbReference>
<feature type="domain" description="Tyr recombinase" evidence="6">
    <location>
        <begin position="168"/>
        <end position="357"/>
    </location>
</feature>
<dbReference type="Gene3D" id="1.10.150.130">
    <property type="match status" value="1"/>
</dbReference>
<dbReference type="Proteomes" id="UP000321793">
    <property type="component" value="Unassembled WGS sequence"/>
</dbReference>
<keyword evidence="3 5" id="KW-0238">DNA-binding</keyword>
<dbReference type="Gene3D" id="1.10.443.10">
    <property type="entry name" value="Intergrase catalytic core"/>
    <property type="match status" value="1"/>
</dbReference>
<dbReference type="InterPro" id="IPR002104">
    <property type="entry name" value="Integrase_catalytic"/>
</dbReference>
<organism evidence="8 9">
    <name type="scientific">Knoellia locipacati</name>
    <dbReference type="NCBI Taxonomy" id="882824"/>
    <lineage>
        <taxon>Bacteria</taxon>
        <taxon>Bacillati</taxon>
        <taxon>Actinomycetota</taxon>
        <taxon>Actinomycetes</taxon>
        <taxon>Micrococcales</taxon>
        <taxon>Intrasporangiaceae</taxon>
        <taxon>Knoellia</taxon>
    </lineage>
</organism>
<dbReference type="GO" id="GO:0015074">
    <property type="term" value="P:DNA integration"/>
    <property type="evidence" value="ECO:0007669"/>
    <property type="project" value="UniProtKB-KW"/>
</dbReference>
<feature type="domain" description="Core-binding (CB)" evidence="7">
    <location>
        <begin position="67"/>
        <end position="147"/>
    </location>
</feature>